<evidence type="ECO:0000313" key="2">
    <source>
        <dbReference type="Proteomes" id="UP000800097"/>
    </source>
</evidence>
<gene>
    <name evidence="1" type="ORF">EI97DRAFT_165787</name>
</gene>
<protein>
    <recommendedName>
        <fullName evidence="3">Ilp is an apoptosis inhibitor</fullName>
    </recommendedName>
</protein>
<dbReference type="AlphaFoldDB" id="A0A6A6JC99"/>
<sequence>MSGLFPPHYSLAGYATTQGRGGYYAEAAPSSTNPPSADPESGDIPQVNILEWFPAYQSCQRFFLDHAQHEPNTQALAAFLNIFLPFQWSSNPLSKSTGIPATGPAAYIQPWHMRHSQTSTPIGQPALAFSLIPYIRRLVVTGNDREAILHDLFGEDWKKGVGILVEMERRNYLFAAKSVSWEKVKEHYDMSASETVPFLSPLRSVREEEIQIAENAWSRWLMMQDWLLGPRAPDVGDQHS</sequence>
<dbReference type="OrthoDB" id="5335812at2759"/>
<dbReference type="InterPro" id="IPR053267">
    <property type="entry name" value="Verrucosidin_biosynth-assoc"/>
</dbReference>
<organism evidence="1 2">
    <name type="scientific">Westerdykella ornata</name>
    <dbReference type="NCBI Taxonomy" id="318751"/>
    <lineage>
        <taxon>Eukaryota</taxon>
        <taxon>Fungi</taxon>
        <taxon>Dikarya</taxon>
        <taxon>Ascomycota</taxon>
        <taxon>Pezizomycotina</taxon>
        <taxon>Dothideomycetes</taxon>
        <taxon>Pleosporomycetidae</taxon>
        <taxon>Pleosporales</taxon>
        <taxon>Sporormiaceae</taxon>
        <taxon>Westerdykella</taxon>
    </lineage>
</organism>
<dbReference type="PANTHER" id="PTHR42087">
    <property type="entry name" value="ILP IS AN APOPTOSIS INHIBITOR"/>
    <property type="match status" value="1"/>
</dbReference>
<dbReference type="RefSeq" id="XP_033650795.1">
    <property type="nucleotide sequence ID" value="XM_033793390.1"/>
</dbReference>
<dbReference type="EMBL" id="ML986512">
    <property type="protein sequence ID" value="KAF2273256.1"/>
    <property type="molecule type" value="Genomic_DNA"/>
</dbReference>
<accession>A0A6A6JC99</accession>
<keyword evidence="2" id="KW-1185">Reference proteome</keyword>
<name>A0A6A6JC99_WESOR</name>
<dbReference type="Proteomes" id="UP000800097">
    <property type="component" value="Unassembled WGS sequence"/>
</dbReference>
<evidence type="ECO:0000313" key="1">
    <source>
        <dbReference type="EMBL" id="KAF2273256.1"/>
    </source>
</evidence>
<reference evidence="1" key="1">
    <citation type="journal article" date="2020" name="Stud. Mycol.">
        <title>101 Dothideomycetes genomes: a test case for predicting lifestyles and emergence of pathogens.</title>
        <authorList>
            <person name="Haridas S."/>
            <person name="Albert R."/>
            <person name="Binder M."/>
            <person name="Bloem J."/>
            <person name="Labutti K."/>
            <person name="Salamov A."/>
            <person name="Andreopoulos B."/>
            <person name="Baker S."/>
            <person name="Barry K."/>
            <person name="Bills G."/>
            <person name="Bluhm B."/>
            <person name="Cannon C."/>
            <person name="Castanera R."/>
            <person name="Culley D."/>
            <person name="Daum C."/>
            <person name="Ezra D."/>
            <person name="Gonzalez J."/>
            <person name="Henrissat B."/>
            <person name="Kuo A."/>
            <person name="Liang C."/>
            <person name="Lipzen A."/>
            <person name="Lutzoni F."/>
            <person name="Magnuson J."/>
            <person name="Mondo S."/>
            <person name="Nolan M."/>
            <person name="Ohm R."/>
            <person name="Pangilinan J."/>
            <person name="Park H.-J."/>
            <person name="Ramirez L."/>
            <person name="Alfaro M."/>
            <person name="Sun H."/>
            <person name="Tritt A."/>
            <person name="Yoshinaga Y."/>
            <person name="Zwiers L.-H."/>
            <person name="Turgeon B."/>
            <person name="Goodwin S."/>
            <person name="Spatafora J."/>
            <person name="Crous P."/>
            <person name="Grigoriev I."/>
        </authorList>
    </citation>
    <scope>NUCLEOTIDE SEQUENCE</scope>
    <source>
        <strain evidence="1">CBS 379.55</strain>
    </source>
</reference>
<dbReference type="PANTHER" id="PTHR42087:SF1">
    <property type="entry name" value="ILP IS AN APOPTOSIS INHIBITOR"/>
    <property type="match status" value="1"/>
</dbReference>
<evidence type="ECO:0008006" key="3">
    <source>
        <dbReference type="Google" id="ProtNLM"/>
    </source>
</evidence>
<dbReference type="GeneID" id="54546565"/>
<proteinExistence type="predicted"/>